<keyword evidence="2" id="KW-1185">Reference proteome</keyword>
<dbReference type="AlphaFoldDB" id="A0A6A7BSX6"/>
<evidence type="ECO:0000313" key="2">
    <source>
        <dbReference type="Proteomes" id="UP000799421"/>
    </source>
</evidence>
<organism evidence="1 2">
    <name type="scientific">Piedraia hortae CBS 480.64</name>
    <dbReference type="NCBI Taxonomy" id="1314780"/>
    <lineage>
        <taxon>Eukaryota</taxon>
        <taxon>Fungi</taxon>
        <taxon>Dikarya</taxon>
        <taxon>Ascomycota</taxon>
        <taxon>Pezizomycotina</taxon>
        <taxon>Dothideomycetes</taxon>
        <taxon>Dothideomycetidae</taxon>
        <taxon>Capnodiales</taxon>
        <taxon>Piedraiaceae</taxon>
        <taxon>Piedraia</taxon>
    </lineage>
</organism>
<evidence type="ECO:0000313" key="1">
    <source>
        <dbReference type="EMBL" id="KAF2858351.1"/>
    </source>
</evidence>
<sequence>MLYMDESGQFDMFGSIEEYFIDHAAHIFQICLTRTTSCSCMHCPQESATDNKQTKGIAIVSGGSILRVDQQAIRIVLSGSLAYCRMKIDFSQNLPTTSFK</sequence>
<name>A0A6A7BSX6_9PEZI</name>
<accession>A0A6A7BSX6</accession>
<dbReference type="Proteomes" id="UP000799421">
    <property type="component" value="Unassembled WGS sequence"/>
</dbReference>
<dbReference type="EMBL" id="MU006012">
    <property type="protein sequence ID" value="KAF2858351.1"/>
    <property type="molecule type" value="Genomic_DNA"/>
</dbReference>
<protein>
    <submittedName>
        <fullName evidence="1">Uncharacterized protein</fullName>
    </submittedName>
</protein>
<proteinExistence type="predicted"/>
<reference evidence="1" key="1">
    <citation type="journal article" date="2020" name="Stud. Mycol.">
        <title>101 Dothideomycetes genomes: a test case for predicting lifestyles and emergence of pathogens.</title>
        <authorList>
            <person name="Haridas S."/>
            <person name="Albert R."/>
            <person name="Binder M."/>
            <person name="Bloem J."/>
            <person name="Labutti K."/>
            <person name="Salamov A."/>
            <person name="Andreopoulos B."/>
            <person name="Baker S."/>
            <person name="Barry K."/>
            <person name="Bills G."/>
            <person name="Bluhm B."/>
            <person name="Cannon C."/>
            <person name="Castanera R."/>
            <person name="Culley D."/>
            <person name="Daum C."/>
            <person name="Ezra D."/>
            <person name="Gonzalez J."/>
            <person name="Henrissat B."/>
            <person name="Kuo A."/>
            <person name="Liang C."/>
            <person name="Lipzen A."/>
            <person name="Lutzoni F."/>
            <person name="Magnuson J."/>
            <person name="Mondo S."/>
            <person name="Nolan M."/>
            <person name="Ohm R."/>
            <person name="Pangilinan J."/>
            <person name="Park H.-J."/>
            <person name="Ramirez L."/>
            <person name="Alfaro M."/>
            <person name="Sun H."/>
            <person name="Tritt A."/>
            <person name="Yoshinaga Y."/>
            <person name="Zwiers L.-H."/>
            <person name="Turgeon B."/>
            <person name="Goodwin S."/>
            <person name="Spatafora J."/>
            <person name="Crous P."/>
            <person name="Grigoriev I."/>
        </authorList>
    </citation>
    <scope>NUCLEOTIDE SEQUENCE</scope>
    <source>
        <strain evidence="1">CBS 480.64</strain>
    </source>
</reference>
<gene>
    <name evidence="1" type="ORF">K470DRAFT_135268</name>
</gene>